<feature type="region of interest" description="Disordered" evidence="1">
    <location>
        <begin position="61"/>
        <end position="80"/>
    </location>
</feature>
<dbReference type="RefSeq" id="XP_023378789.1">
    <property type="nucleotide sequence ID" value="XM_023523021.1"/>
</dbReference>
<proteinExistence type="predicted"/>
<gene>
    <name evidence="3" type="primary">LOC111731418</name>
</gene>
<dbReference type="AlphaFoldDB" id="A0A6P6BUQ2"/>
<keyword evidence="2" id="KW-1185">Reference proteome</keyword>
<sequence>MSPSLVPRPGSFLKSISSPRTYFLGFSLPRPQQPRRSRVNPERHVCAQQQSHNLKLSITERRGHLSPQAGRRPSFPKPCPPGNRTPDLGHLRDFCHPSKVKLGVPKRPWCPCLVRRVLRGRGSWGLPRACEQQVLRGGEGLVCVPGLCLIWHRLIPAFCWALRAKQMNRFLRTHDWSSGHFDPKQSDSDKARGIIAYGLCHISHPPERPVASPLPACLPPMQPAADTVGTGRVLQVCGNCWPHGVPGPHPHVGRADLCVPARDPGWPRGAWHRAVSGRSRGAASFPVAPGCYFFGFPRKVPEDTFAPQPLSVSLFGT</sequence>
<name>A0A6P6BUQ2_PTEVA</name>
<accession>A0A6P6BUQ2</accession>
<dbReference type="KEGG" id="pvp:111731418"/>
<evidence type="ECO:0000313" key="3">
    <source>
        <dbReference type="RefSeq" id="XP_023378789.1"/>
    </source>
</evidence>
<organism evidence="2 3">
    <name type="scientific">Pteropus vampyrus</name>
    <name type="common">Large flying fox</name>
    <dbReference type="NCBI Taxonomy" id="132908"/>
    <lineage>
        <taxon>Eukaryota</taxon>
        <taxon>Metazoa</taxon>
        <taxon>Chordata</taxon>
        <taxon>Craniata</taxon>
        <taxon>Vertebrata</taxon>
        <taxon>Euteleostomi</taxon>
        <taxon>Mammalia</taxon>
        <taxon>Eutheria</taxon>
        <taxon>Laurasiatheria</taxon>
        <taxon>Chiroptera</taxon>
        <taxon>Yinpterochiroptera</taxon>
        <taxon>Pteropodoidea</taxon>
        <taxon>Pteropodidae</taxon>
        <taxon>Pteropodinae</taxon>
        <taxon>Pteropus</taxon>
    </lineage>
</organism>
<protein>
    <submittedName>
        <fullName evidence="3">Uncharacterized protein LOC111731418</fullName>
    </submittedName>
</protein>
<evidence type="ECO:0000256" key="1">
    <source>
        <dbReference type="SAM" id="MobiDB-lite"/>
    </source>
</evidence>
<dbReference type="Proteomes" id="UP000515202">
    <property type="component" value="Unplaced"/>
</dbReference>
<reference evidence="3" key="1">
    <citation type="submission" date="2025-08" db="UniProtKB">
        <authorList>
            <consortium name="RefSeq"/>
        </authorList>
    </citation>
    <scope>IDENTIFICATION</scope>
    <source>
        <tissue evidence="3">Kidney</tissue>
    </source>
</reference>
<evidence type="ECO:0000313" key="2">
    <source>
        <dbReference type="Proteomes" id="UP000515202"/>
    </source>
</evidence>
<dbReference type="GeneID" id="111731418"/>